<proteinExistence type="predicted"/>
<dbReference type="SMART" id="SM00028">
    <property type="entry name" value="TPR"/>
    <property type="match status" value="2"/>
</dbReference>
<evidence type="ECO:0000313" key="4">
    <source>
        <dbReference type="EMBL" id="QDV34246.1"/>
    </source>
</evidence>
<keyword evidence="3" id="KW-0812">Transmembrane</keyword>
<sequence>MPTIPVPSRPRKEAGDARAADPSRLRLADAAILAAFAALAFLLGVFPLKDVDFWWHLRTGDLIRELGAVPRVDPYTYTVPDRSWVDLHWGFQLLLSYGYEAGGVVLLNLGKCVITTAAVLLLLTSRRRDWPLWAMVPAWLPALVLLGGRMYIRPETLTLLYLAVFLAVLSRWDRRPWLGLLLPITQALWVNTQGLFVFGPILLTFALIDAALRPGAFEKGRRRWWQIALGVTGLVGLACLLNPYGIRGAAFPITDLLFGTLSDPIFKEEIAELSSIPKLIEDTAGYPHFMLIVHLSTVALGGLSFVLPLLWRGTTRIADLRGGGGDADQGERPKKSRGKRSKPSAGPNPGGRGKRSAAEAPGPGWSLRPFRLLLFLAFTALSWQATRNSHQFAAVVGTVTAWNFGEWAAAVLRRRADRGLDAGPRLWPRLAALGVTVALLVAVATGGLYAAAEEGRTIGLGEEPAWFPHRAVEFAGSEGLPPRFLGFHIGHDALFIYHHGPERKVYVDPRLEVMGADQYRAYSTLSRAIANDAPRSSWRSVLAEAGNPVILADNDLATKVGVTLLLDPSWRCIWFDEVASVFAQEADARSGDFPAVDFLGRHFGTQADPAPPRLPAEWRASVKGLSKYILIFLEQRNRPDQAAAMIPLGLSRARQARAVLPGEAEPWAFAAAMELGRVGLASAGPDRRYLHPFEPIRDLHPARVASFARSALAIDPDATIALSALLGLALQRGMDDVAVPLLGRAIAHRPRSPTQAQTRDAYRDRLSQAVARLGAEPRVDVSNGDRIRRSVDALLASGRVEQAVDLLEQQYPIGERDWPTADRIAALLMHLGRPDRARASWRSVADPPDPALRQARVAASYYAEDDLDAAREAYELALDADPRSFDAQFGLALVEHDAGRAPDALSAAREAIELAPDEPSRAASQAIVRRVEPYSDAGPAAP</sequence>
<protein>
    <submittedName>
        <fullName evidence="4">Tetratricopeptide repeat protein</fullName>
    </submittedName>
</protein>
<accession>A0A518H083</accession>
<organism evidence="4 5">
    <name type="scientific">Tautonia plasticadhaerens</name>
    <dbReference type="NCBI Taxonomy" id="2527974"/>
    <lineage>
        <taxon>Bacteria</taxon>
        <taxon>Pseudomonadati</taxon>
        <taxon>Planctomycetota</taxon>
        <taxon>Planctomycetia</taxon>
        <taxon>Isosphaerales</taxon>
        <taxon>Isosphaeraceae</taxon>
        <taxon>Tautonia</taxon>
    </lineage>
</organism>
<dbReference type="PROSITE" id="PS50005">
    <property type="entry name" value="TPR"/>
    <property type="match status" value="1"/>
</dbReference>
<feature type="transmembrane region" description="Helical" evidence="3">
    <location>
        <begin position="30"/>
        <end position="48"/>
    </location>
</feature>
<gene>
    <name evidence="4" type="ORF">ElP_21310</name>
</gene>
<dbReference type="OrthoDB" id="9786218at2"/>
<dbReference type="RefSeq" id="WP_145269007.1">
    <property type="nucleotide sequence ID" value="NZ_CP036426.1"/>
</dbReference>
<feature type="transmembrane region" description="Helical" evidence="3">
    <location>
        <begin position="104"/>
        <end position="124"/>
    </location>
</feature>
<feature type="transmembrane region" description="Helical" evidence="3">
    <location>
        <begin position="430"/>
        <end position="452"/>
    </location>
</feature>
<dbReference type="Gene3D" id="1.25.40.10">
    <property type="entry name" value="Tetratricopeptide repeat domain"/>
    <property type="match status" value="2"/>
</dbReference>
<evidence type="ECO:0000256" key="2">
    <source>
        <dbReference type="SAM" id="MobiDB-lite"/>
    </source>
</evidence>
<feature type="transmembrane region" description="Helical" evidence="3">
    <location>
        <begin position="289"/>
        <end position="311"/>
    </location>
</feature>
<feature type="transmembrane region" description="Helical" evidence="3">
    <location>
        <begin position="224"/>
        <end position="246"/>
    </location>
</feature>
<feature type="region of interest" description="Disordered" evidence="2">
    <location>
        <begin position="915"/>
        <end position="942"/>
    </location>
</feature>
<dbReference type="InterPro" id="IPR019734">
    <property type="entry name" value="TPR_rpt"/>
</dbReference>
<reference evidence="4 5" key="1">
    <citation type="submission" date="2019-02" db="EMBL/GenBank/DDBJ databases">
        <title>Deep-cultivation of Planctomycetes and their phenomic and genomic characterization uncovers novel biology.</title>
        <authorList>
            <person name="Wiegand S."/>
            <person name="Jogler M."/>
            <person name="Boedeker C."/>
            <person name="Pinto D."/>
            <person name="Vollmers J."/>
            <person name="Rivas-Marin E."/>
            <person name="Kohn T."/>
            <person name="Peeters S.H."/>
            <person name="Heuer A."/>
            <person name="Rast P."/>
            <person name="Oberbeckmann S."/>
            <person name="Bunk B."/>
            <person name="Jeske O."/>
            <person name="Meyerdierks A."/>
            <person name="Storesund J.E."/>
            <person name="Kallscheuer N."/>
            <person name="Luecker S."/>
            <person name="Lage O.M."/>
            <person name="Pohl T."/>
            <person name="Merkel B.J."/>
            <person name="Hornburger P."/>
            <person name="Mueller R.-W."/>
            <person name="Bruemmer F."/>
            <person name="Labrenz M."/>
            <person name="Spormann A.M."/>
            <person name="Op den Camp H."/>
            <person name="Overmann J."/>
            <person name="Amann R."/>
            <person name="Jetten M.S.M."/>
            <person name="Mascher T."/>
            <person name="Medema M.H."/>
            <person name="Devos D.P."/>
            <person name="Kaster A.-K."/>
            <person name="Ovreas L."/>
            <person name="Rohde M."/>
            <person name="Galperin M.Y."/>
            <person name="Jogler C."/>
        </authorList>
    </citation>
    <scope>NUCLEOTIDE SEQUENCE [LARGE SCALE GENOMIC DNA]</scope>
    <source>
        <strain evidence="4 5">ElP</strain>
    </source>
</reference>
<keyword evidence="1" id="KW-0802">TPR repeat</keyword>
<keyword evidence="5" id="KW-1185">Reference proteome</keyword>
<feature type="transmembrane region" description="Helical" evidence="3">
    <location>
        <begin position="130"/>
        <end position="148"/>
    </location>
</feature>
<dbReference type="InterPro" id="IPR011990">
    <property type="entry name" value="TPR-like_helical_dom_sf"/>
</dbReference>
<feature type="transmembrane region" description="Helical" evidence="3">
    <location>
        <begin position="192"/>
        <end position="212"/>
    </location>
</feature>
<evidence type="ECO:0000256" key="3">
    <source>
        <dbReference type="SAM" id="Phobius"/>
    </source>
</evidence>
<evidence type="ECO:0000256" key="1">
    <source>
        <dbReference type="PROSITE-ProRule" id="PRU00339"/>
    </source>
</evidence>
<feature type="region of interest" description="Disordered" evidence="2">
    <location>
        <begin position="321"/>
        <end position="362"/>
    </location>
</feature>
<keyword evidence="3" id="KW-0472">Membrane</keyword>
<dbReference type="KEGG" id="tpla:ElP_21310"/>
<evidence type="ECO:0000313" key="5">
    <source>
        <dbReference type="Proteomes" id="UP000317835"/>
    </source>
</evidence>
<dbReference type="EMBL" id="CP036426">
    <property type="protein sequence ID" value="QDV34246.1"/>
    <property type="molecule type" value="Genomic_DNA"/>
</dbReference>
<dbReference type="Proteomes" id="UP000317835">
    <property type="component" value="Chromosome"/>
</dbReference>
<dbReference type="AlphaFoldDB" id="A0A518H083"/>
<name>A0A518H083_9BACT</name>
<dbReference type="SUPFAM" id="SSF48452">
    <property type="entry name" value="TPR-like"/>
    <property type="match status" value="1"/>
</dbReference>
<feature type="repeat" description="TPR" evidence="1">
    <location>
        <begin position="851"/>
        <end position="884"/>
    </location>
</feature>
<keyword evidence="3" id="KW-1133">Transmembrane helix</keyword>